<dbReference type="SUPFAM" id="SSF55781">
    <property type="entry name" value="GAF domain-like"/>
    <property type="match status" value="1"/>
</dbReference>
<dbReference type="KEGG" id="dsc:ABOD76_11310"/>
<sequence>MFKRKAPAAVPPSAASASTPSEPDSVRLLTELLARPTQEGVLDAALAQAGPLLGAQVRGLGILRRGQDKVAAVLDYPRSLLGVELSGPWVSGRVRALTDGARELYAANGPEVTAQLDAAGMRAVGLSLVVPLADRGRGLGALLLDWTTGGTVTPAQQETMTRFGAAVGGLLGLIEGREEWRQAARQLTVAVVEAVESREFDALGHARQVAELAVQLGRGLGLSGRELDEVWYAATLHDLGKIHGENGHAQVGANFIEGVATLGEVQRAVRHHHERWDGQGEPDHLTGEDIPLYARLVAVANTYVRVGSVERVKAQAGKALDPRLVAALEKLNPDQR</sequence>
<dbReference type="AlphaFoldDB" id="A0AAU7UEI1"/>
<accession>A0AAU7UEI1</accession>
<name>A0AAU7UEI1_9DEIO</name>
<dbReference type="RefSeq" id="WP_350244954.1">
    <property type="nucleotide sequence ID" value="NZ_CP158299.1"/>
</dbReference>
<dbReference type="EMBL" id="CP158299">
    <property type="protein sequence ID" value="XBV86866.1"/>
    <property type="molecule type" value="Genomic_DNA"/>
</dbReference>
<dbReference type="InterPro" id="IPR003607">
    <property type="entry name" value="HD/PDEase_dom"/>
</dbReference>
<reference evidence="3" key="1">
    <citation type="submission" date="2024-06" db="EMBL/GenBank/DDBJ databases">
        <title>Draft Genome Sequence of Deinococcus sonorensis Type Strain KR-87, a Biofilm Producing Representative of the Genus Deinococcus.</title>
        <authorList>
            <person name="Boren L.S."/>
            <person name="Grosso R.A."/>
            <person name="Hugenberg-Cox A.N."/>
            <person name="Hill J.T.E."/>
            <person name="Albert C.M."/>
            <person name="Tuohy J.M."/>
        </authorList>
    </citation>
    <scope>NUCLEOTIDE SEQUENCE</scope>
    <source>
        <strain evidence="3">KR-87</strain>
    </source>
</reference>
<dbReference type="PANTHER" id="PTHR45228">
    <property type="entry name" value="CYCLIC DI-GMP PHOSPHODIESTERASE TM_0186-RELATED"/>
    <property type="match status" value="1"/>
</dbReference>
<dbReference type="SUPFAM" id="SSF109604">
    <property type="entry name" value="HD-domain/PDEase-like"/>
    <property type="match status" value="1"/>
</dbReference>
<evidence type="ECO:0000313" key="3">
    <source>
        <dbReference type="EMBL" id="XBV86866.1"/>
    </source>
</evidence>
<dbReference type="PANTHER" id="PTHR45228:SF4">
    <property type="entry name" value="LIPOPROTEIN"/>
    <property type="match status" value="1"/>
</dbReference>
<evidence type="ECO:0000256" key="1">
    <source>
        <dbReference type="SAM" id="MobiDB-lite"/>
    </source>
</evidence>
<evidence type="ECO:0000259" key="2">
    <source>
        <dbReference type="PROSITE" id="PS51832"/>
    </source>
</evidence>
<feature type="domain" description="HD-GYP" evidence="2">
    <location>
        <begin position="157"/>
        <end position="336"/>
    </location>
</feature>
<dbReference type="InterPro" id="IPR052020">
    <property type="entry name" value="Cyclic_di-GMP/3'3'-cGAMP_PDE"/>
</dbReference>
<proteinExistence type="predicted"/>
<protein>
    <submittedName>
        <fullName evidence="3">HD domain-containing phosphohydrolase</fullName>
    </submittedName>
</protein>
<feature type="compositionally biased region" description="Low complexity" evidence="1">
    <location>
        <begin position="7"/>
        <end position="23"/>
    </location>
</feature>
<dbReference type="Gene3D" id="1.10.3210.10">
    <property type="entry name" value="Hypothetical protein af1432"/>
    <property type="match status" value="2"/>
</dbReference>
<dbReference type="Pfam" id="PF01966">
    <property type="entry name" value="HD"/>
    <property type="match status" value="1"/>
</dbReference>
<dbReference type="InterPro" id="IPR006674">
    <property type="entry name" value="HD_domain"/>
</dbReference>
<dbReference type="SMART" id="SM00471">
    <property type="entry name" value="HDc"/>
    <property type="match status" value="1"/>
</dbReference>
<organism evidence="3">
    <name type="scientific">Deinococcus sonorensis KR-87</name>
    <dbReference type="NCBI Taxonomy" id="694439"/>
    <lineage>
        <taxon>Bacteria</taxon>
        <taxon>Thermotogati</taxon>
        <taxon>Deinococcota</taxon>
        <taxon>Deinococci</taxon>
        <taxon>Deinococcales</taxon>
        <taxon>Deinococcaceae</taxon>
        <taxon>Deinococcus</taxon>
    </lineage>
</organism>
<feature type="region of interest" description="Disordered" evidence="1">
    <location>
        <begin position="1"/>
        <end position="23"/>
    </location>
</feature>
<dbReference type="PROSITE" id="PS51832">
    <property type="entry name" value="HD_GYP"/>
    <property type="match status" value="1"/>
</dbReference>
<dbReference type="InterPro" id="IPR037522">
    <property type="entry name" value="HD_GYP_dom"/>
</dbReference>
<dbReference type="CDD" id="cd00077">
    <property type="entry name" value="HDc"/>
    <property type="match status" value="1"/>
</dbReference>
<gene>
    <name evidence="3" type="ORF">ABOD76_11310</name>
</gene>